<organism evidence="1 2">
    <name type="scientific">Palleniella muris</name>
    <dbReference type="NCBI Taxonomy" id="3038145"/>
    <lineage>
        <taxon>Bacteria</taxon>
        <taxon>Pseudomonadati</taxon>
        <taxon>Bacteroidota</taxon>
        <taxon>Bacteroidia</taxon>
        <taxon>Bacteroidales</taxon>
        <taxon>Prevotellaceae</taxon>
        <taxon>Palleniella</taxon>
    </lineage>
</organism>
<reference evidence="1" key="1">
    <citation type="submission" date="2019-04" db="EMBL/GenBank/DDBJ databases">
        <title>Microbes associate with the intestines of laboratory mice.</title>
        <authorList>
            <person name="Navarre W."/>
            <person name="Wong E."/>
            <person name="Huang K."/>
            <person name="Tropini C."/>
            <person name="Ng K."/>
            <person name="Yu B."/>
        </authorList>
    </citation>
    <scope>NUCLEOTIDE SEQUENCE</scope>
    <source>
        <strain evidence="1">NM73_A23</strain>
    </source>
</reference>
<dbReference type="EMBL" id="SRZC01000003">
    <property type="protein sequence ID" value="TGX83513.1"/>
    <property type="molecule type" value="Genomic_DNA"/>
</dbReference>
<protein>
    <submittedName>
        <fullName evidence="1">Glycoside hydrolase family 28 protein</fullName>
    </submittedName>
</protein>
<dbReference type="Proteomes" id="UP000308886">
    <property type="component" value="Unassembled WGS sequence"/>
</dbReference>
<accession>A0AC61QST5</accession>
<keyword evidence="2" id="KW-1185">Reference proteome</keyword>
<sequence length="467" mass="51390">MRKVFQTLALCLMLPLAAMAQDAWNTTYKEISARIVAPTFKDKVFKPSIKPSASAKANQKAINAAILKCSKSGGGKVVIPAGKYQTGAITLRSNVNLVVEKGAELVFAFDRDLYPNVETRWEGLNIINYQPCIYAVDAKNIGLTGEGIINGNGSNERWWYMKGNKRHGYHEGVDEWQGTDKVGNRANLLKMADAGVPTKERVFGKGKGLRPQLVNFVRCENAIIEGVELRDSPFWVIHPLFCKNLTVKGVTIYNEGPNGDGCDPESCEDVLIENCTFHTGDDCIALKSGRNADGLKANVPCKNIIIRNCKMADGHGGVVIGSEISGGVQNVFAEDCEMDSPNLDRVIRIKTNTCRGGINENIYVRNIRVGQCREAVMRINLVYEPKEIAERGHIPTVRNVYVENVTCKKSKYGILLNGLEAKDSKEAQIYNINVKNCKFGGLSDVPVYKTGLVKDIHLDNVTVSADF</sequence>
<evidence type="ECO:0000313" key="1">
    <source>
        <dbReference type="EMBL" id="TGX83513.1"/>
    </source>
</evidence>
<evidence type="ECO:0000313" key="2">
    <source>
        <dbReference type="Proteomes" id="UP000308886"/>
    </source>
</evidence>
<comment type="caution">
    <text evidence="1">The sequence shown here is derived from an EMBL/GenBank/DDBJ whole genome shotgun (WGS) entry which is preliminary data.</text>
</comment>
<proteinExistence type="predicted"/>
<name>A0AC61QST5_9BACT</name>
<keyword evidence="1" id="KW-0378">Hydrolase</keyword>
<gene>
    <name evidence="1" type="ORF">E5358_02375</name>
</gene>